<dbReference type="PANTHER" id="PTHR38460">
    <property type="entry name" value="TAUTOMERASE YOLI-RELATED"/>
    <property type="match status" value="1"/>
</dbReference>
<dbReference type="RefSeq" id="WP_344969907.1">
    <property type="nucleotide sequence ID" value="NZ_BAAAVI010000011.1"/>
</dbReference>
<dbReference type="Proteomes" id="UP001500831">
    <property type="component" value="Unassembled WGS sequence"/>
</dbReference>
<dbReference type="SUPFAM" id="SSF55331">
    <property type="entry name" value="Tautomerase/MIF"/>
    <property type="match status" value="1"/>
</dbReference>
<evidence type="ECO:0000313" key="1">
    <source>
        <dbReference type="EMBL" id="GAA2861211.1"/>
    </source>
</evidence>
<organism evidence="1 2">
    <name type="scientific">Streptosporangium fragile</name>
    <dbReference type="NCBI Taxonomy" id="46186"/>
    <lineage>
        <taxon>Bacteria</taxon>
        <taxon>Bacillati</taxon>
        <taxon>Actinomycetota</taxon>
        <taxon>Actinomycetes</taxon>
        <taxon>Streptosporangiales</taxon>
        <taxon>Streptosporangiaceae</taxon>
        <taxon>Streptosporangium</taxon>
    </lineage>
</organism>
<reference evidence="2" key="1">
    <citation type="journal article" date="2019" name="Int. J. Syst. Evol. Microbiol.">
        <title>The Global Catalogue of Microorganisms (GCM) 10K type strain sequencing project: providing services to taxonomists for standard genome sequencing and annotation.</title>
        <authorList>
            <consortium name="The Broad Institute Genomics Platform"/>
            <consortium name="The Broad Institute Genome Sequencing Center for Infectious Disease"/>
            <person name="Wu L."/>
            <person name="Ma J."/>
        </authorList>
    </citation>
    <scope>NUCLEOTIDE SEQUENCE [LARGE SCALE GENOMIC DNA]</scope>
    <source>
        <strain evidence="2">JCM 6242</strain>
    </source>
</reference>
<dbReference type="Pfam" id="PF14552">
    <property type="entry name" value="Tautomerase_2"/>
    <property type="match status" value="1"/>
</dbReference>
<evidence type="ECO:0000313" key="2">
    <source>
        <dbReference type="Proteomes" id="UP001500831"/>
    </source>
</evidence>
<dbReference type="InterPro" id="IPR037479">
    <property type="entry name" value="Tauto_MSAD"/>
</dbReference>
<dbReference type="PANTHER" id="PTHR38460:SF1">
    <property type="entry name" value="TAUTOMERASE YOLI-RELATED"/>
    <property type="match status" value="1"/>
</dbReference>
<name>A0ABP6IA14_9ACTN</name>
<comment type="caution">
    <text evidence="1">The sequence shown here is derived from an EMBL/GenBank/DDBJ whole genome shotgun (WGS) entry which is preliminary data.</text>
</comment>
<proteinExistence type="predicted"/>
<accession>A0ABP6IA14</accession>
<sequence>MPQIKFYGRRDVWSDRRQELSDTVHGCLVDVWRLPEDKRFHRFLLLDPEDMICPQRGERYVIVEILGFTGRSDEAKRELIRALFARAEKDLGLTADDLEVVILESPKVNWGIRGVPGDELELTYPVTV</sequence>
<dbReference type="Gene3D" id="3.30.429.10">
    <property type="entry name" value="Macrophage Migration Inhibitory Factor"/>
    <property type="match status" value="1"/>
</dbReference>
<keyword evidence="2" id="KW-1185">Reference proteome</keyword>
<dbReference type="InterPro" id="IPR014347">
    <property type="entry name" value="Tautomerase/MIF_sf"/>
</dbReference>
<dbReference type="EMBL" id="BAAAVI010000011">
    <property type="protein sequence ID" value="GAA2861211.1"/>
    <property type="molecule type" value="Genomic_DNA"/>
</dbReference>
<gene>
    <name evidence="1" type="ORF">GCM10010517_19850</name>
</gene>
<protein>
    <submittedName>
        <fullName evidence="1">Tautomerase family protein</fullName>
    </submittedName>
</protein>